<protein>
    <submittedName>
        <fullName evidence="1">Uncharacterized protein</fullName>
    </submittedName>
</protein>
<dbReference type="EMBL" id="QJKB01000003">
    <property type="protein sequence ID" value="PXX43846.1"/>
    <property type="molecule type" value="Genomic_DNA"/>
</dbReference>
<dbReference type="RefSeq" id="WP_245936935.1">
    <property type="nucleotide sequence ID" value="NZ_QJKB01000003.1"/>
</dbReference>
<gene>
    <name evidence="1" type="ORF">DFR42_103114</name>
</gene>
<dbReference type="AlphaFoldDB" id="A0A318JAW2"/>
<proteinExistence type="predicted"/>
<accession>A0A318JAW2</accession>
<comment type="caution">
    <text evidence="1">The sequence shown here is derived from an EMBL/GenBank/DDBJ whole genome shotgun (WGS) entry which is preliminary data.</text>
</comment>
<evidence type="ECO:0000313" key="2">
    <source>
        <dbReference type="Proteomes" id="UP000247792"/>
    </source>
</evidence>
<keyword evidence="2" id="KW-1185">Reference proteome</keyword>
<reference evidence="1 2" key="1">
    <citation type="submission" date="2018-05" db="EMBL/GenBank/DDBJ databases">
        <title>Genomic Encyclopedia of Type Strains, Phase IV (KMG-IV): sequencing the most valuable type-strain genomes for metagenomic binning, comparative biology and taxonomic classification.</title>
        <authorList>
            <person name="Goeker M."/>
        </authorList>
    </citation>
    <scope>NUCLEOTIDE SEQUENCE [LARGE SCALE GENOMIC DNA]</scope>
    <source>
        <strain evidence="1 2">DSM 19792</strain>
    </source>
</reference>
<organism evidence="1 2">
    <name type="scientific">Undibacterium pigrum</name>
    <dbReference type="NCBI Taxonomy" id="401470"/>
    <lineage>
        <taxon>Bacteria</taxon>
        <taxon>Pseudomonadati</taxon>
        <taxon>Pseudomonadota</taxon>
        <taxon>Betaproteobacteria</taxon>
        <taxon>Burkholderiales</taxon>
        <taxon>Oxalobacteraceae</taxon>
        <taxon>Undibacterium</taxon>
    </lineage>
</organism>
<dbReference type="Proteomes" id="UP000247792">
    <property type="component" value="Unassembled WGS sequence"/>
</dbReference>
<name>A0A318JAW2_9BURK</name>
<evidence type="ECO:0000313" key="1">
    <source>
        <dbReference type="EMBL" id="PXX43846.1"/>
    </source>
</evidence>
<sequence length="119" mass="12911">MPGETLMNEELSGLTATSKQPELLVSAVLHLMSHYTVNSTNSATHEEAEQASTKLASVIERHLNVLANLPDLAPVLKATCQQLSGQWAGLVEKKSAQKTKLRKLGWLLAFTGKKSALME</sequence>